<proteinExistence type="inferred from homology"/>
<dbReference type="AlphaFoldDB" id="A0AAW1PSY5"/>
<accession>A0AAW1PSY5</accession>
<dbReference type="PANTHER" id="PTHR13146:SF3">
    <property type="entry name" value="EAMA DOMAIN-CONTAINING PROTEIN"/>
    <property type="match status" value="1"/>
</dbReference>
<dbReference type="InterPro" id="IPR037185">
    <property type="entry name" value="EmrE-like"/>
</dbReference>
<evidence type="ECO:0000259" key="4">
    <source>
        <dbReference type="Pfam" id="PF00892"/>
    </source>
</evidence>
<keyword evidence="3" id="KW-0812">Transmembrane</keyword>
<feature type="transmembrane region" description="Helical" evidence="3">
    <location>
        <begin position="132"/>
        <end position="152"/>
    </location>
</feature>
<dbReference type="Gene3D" id="1.10.3730.20">
    <property type="match status" value="1"/>
</dbReference>
<feature type="transmembrane region" description="Helical" evidence="3">
    <location>
        <begin position="194"/>
        <end position="215"/>
    </location>
</feature>
<evidence type="ECO:0000256" key="2">
    <source>
        <dbReference type="SAM" id="MobiDB-lite"/>
    </source>
</evidence>
<keyword evidence="3" id="KW-0472">Membrane</keyword>
<keyword evidence="3" id="KW-1133">Transmembrane helix</keyword>
<dbReference type="InterPro" id="IPR000620">
    <property type="entry name" value="EamA_dom"/>
</dbReference>
<feature type="transmembrane region" description="Helical" evidence="3">
    <location>
        <begin position="340"/>
        <end position="359"/>
    </location>
</feature>
<evidence type="ECO:0000256" key="3">
    <source>
        <dbReference type="SAM" id="Phobius"/>
    </source>
</evidence>
<evidence type="ECO:0000313" key="5">
    <source>
        <dbReference type="EMBL" id="KAK9812950.1"/>
    </source>
</evidence>
<reference evidence="5 6" key="1">
    <citation type="journal article" date="2024" name="Nat. Commun.">
        <title>Phylogenomics reveals the evolutionary origins of lichenization in chlorophyte algae.</title>
        <authorList>
            <person name="Puginier C."/>
            <person name="Libourel C."/>
            <person name="Otte J."/>
            <person name="Skaloud P."/>
            <person name="Haon M."/>
            <person name="Grisel S."/>
            <person name="Petersen M."/>
            <person name="Berrin J.G."/>
            <person name="Delaux P.M."/>
            <person name="Dal Grande F."/>
            <person name="Keller J."/>
        </authorList>
    </citation>
    <scope>NUCLEOTIDE SEQUENCE [LARGE SCALE GENOMIC DNA]</scope>
    <source>
        <strain evidence="5 6">SAG 2043</strain>
    </source>
</reference>
<dbReference type="PANTHER" id="PTHR13146">
    <property type="match status" value="1"/>
</dbReference>
<feature type="transmembrane region" description="Helical" evidence="3">
    <location>
        <begin position="104"/>
        <end position="126"/>
    </location>
</feature>
<feature type="domain" description="EamA" evidence="4">
    <location>
        <begin position="46"/>
        <end position="175"/>
    </location>
</feature>
<evidence type="ECO:0000313" key="6">
    <source>
        <dbReference type="Proteomes" id="UP001489004"/>
    </source>
</evidence>
<dbReference type="Proteomes" id="UP001489004">
    <property type="component" value="Unassembled WGS sequence"/>
</dbReference>
<comment type="caution">
    <text evidence="5">The sequence shown here is derived from an EMBL/GenBank/DDBJ whole genome shotgun (WGS) entry which is preliminary data.</text>
</comment>
<feature type="transmembrane region" description="Helical" evidence="3">
    <location>
        <begin position="236"/>
        <end position="254"/>
    </location>
</feature>
<feature type="compositionally biased region" description="Low complexity" evidence="2">
    <location>
        <begin position="395"/>
        <end position="411"/>
    </location>
</feature>
<feature type="transmembrane region" description="Helical" evidence="3">
    <location>
        <begin position="274"/>
        <end position="295"/>
    </location>
</feature>
<sequence length="453" mass="49082">MVAIVTVASVTGLLVFGTTTSLFAKIVYELQGEGLDGEKFFRKPWAMTTVMFLGMTFCLPLAYLQEYRNKKKLKELAGDSAGAPLLPDGRQENGYQHTSELKQVMMLSIPTVFDLIATVLMNIGLLSVTASVYQMMRGAEMLFAALFSVTFLHRHLNKNHFMGIGCCVMGICLVGMSSMLAGEGSSTHDVPPTAILMGMLLIIASQCVQAAQITFEEFFLTDMDIAPLKIVGYEGLFGSIAMICVMLPLVHFLPGEDGEGIHEDSLDTLHMIGHSRSIQIVLAVDMLALLSYNFAGMCVTGQLGAVFRTVLETMRTLFVWLVDLLLFYTIHKLGESWTEYSWIQAAGFVVLVCGTLIYGRGDEKAIEEIIEEAQEGHGPQSPAAGAFAPVPASSAAAAVPGGGRAPSRPVSMRGTPSSFKSTRNLTSFGSYHQSYTYSRSLQHTIAAAESPHV</sequence>
<dbReference type="Pfam" id="PF00892">
    <property type="entry name" value="EamA"/>
    <property type="match status" value="1"/>
</dbReference>
<dbReference type="SUPFAM" id="SSF103481">
    <property type="entry name" value="Multidrug resistance efflux transporter EmrE"/>
    <property type="match status" value="1"/>
</dbReference>
<feature type="region of interest" description="Disordered" evidence="2">
    <location>
        <begin position="395"/>
        <end position="418"/>
    </location>
</feature>
<comment type="similarity">
    <text evidence="1">Belongs to the drug/metabolite transporter (DMT) superfamily. Plant drug/metabolite exporter (P-DME) (TC 2.A.7.4) family.</text>
</comment>
<dbReference type="GO" id="GO:0016020">
    <property type="term" value="C:membrane"/>
    <property type="evidence" value="ECO:0007669"/>
    <property type="project" value="InterPro"/>
</dbReference>
<gene>
    <name evidence="5" type="ORF">WJX72_006245</name>
</gene>
<evidence type="ECO:0000256" key="1">
    <source>
        <dbReference type="ARBA" id="ARBA00007635"/>
    </source>
</evidence>
<protein>
    <recommendedName>
        <fullName evidence="4">EamA domain-containing protein</fullName>
    </recommendedName>
</protein>
<feature type="transmembrane region" description="Helical" evidence="3">
    <location>
        <begin position="44"/>
        <end position="64"/>
    </location>
</feature>
<feature type="transmembrane region" description="Helical" evidence="3">
    <location>
        <begin position="161"/>
        <end position="182"/>
    </location>
</feature>
<feature type="transmembrane region" description="Helical" evidence="3">
    <location>
        <begin position="316"/>
        <end position="334"/>
    </location>
</feature>
<name>A0AAW1PSY5_9CHLO</name>
<dbReference type="EMBL" id="JALJOR010000008">
    <property type="protein sequence ID" value="KAK9812950.1"/>
    <property type="molecule type" value="Genomic_DNA"/>
</dbReference>
<organism evidence="5 6">
    <name type="scientific">[Myrmecia] bisecta</name>
    <dbReference type="NCBI Taxonomy" id="41462"/>
    <lineage>
        <taxon>Eukaryota</taxon>
        <taxon>Viridiplantae</taxon>
        <taxon>Chlorophyta</taxon>
        <taxon>core chlorophytes</taxon>
        <taxon>Trebouxiophyceae</taxon>
        <taxon>Trebouxiales</taxon>
        <taxon>Trebouxiaceae</taxon>
        <taxon>Myrmecia</taxon>
    </lineage>
</organism>
<keyword evidence="6" id="KW-1185">Reference proteome</keyword>